<dbReference type="PANTHER" id="PTHR15508">
    <property type="entry name" value="RIBOSOMAL PROTEIN S6 KINASE"/>
    <property type="match status" value="1"/>
</dbReference>
<dbReference type="InterPro" id="IPR007330">
    <property type="entry name" value="MIT_dom"/>
</dbReference>
<reference evidence="2" key="1">
    <citation type="thesis" date="2020" institute="ProQuest LLC" country="789 East Eisenhower Parkway, Ann Arbor, MI, USA">
        <title>Comparative Genomics and Chromosome Evolution.</title>
        <authorList>
            <person name="Mudd A.B."/>
        </authorList>
    </citation>
    <scope>NUCLEOTIDE SEQUENCE</scope>
    <source>
        <strain evidence="2">Female2</strain>
        <tissue evidence="2">Blood</tissue>
    </source>
</reference>
<dbReference type="Gene3D" id="1.20.58.80">
    <property type="entry name" value="Phosphotransferase system, lactose/cellobiose-type IIA subunit"/>
    <property type="match status" value="1"/>
</dbReference>
<dbReference type="InterPro" id="IPR036871">
    <property type="entry name" value="PX_dom_sf"/>
</dbReference>
<sequence>MSRGNREQYERRYHVTDTRTHPKGYTEYKVTAQFICKKNPQDVKEVAVWKRYSDFKKLHAELSYTHRNLFQRNQEFPTFPRAQVFGRFEPPVIEERRQAAEDLLKFTVKIPALYNSPQLKEFFREGEVVIRTDGPDSADVLVLPPPLSPEPLRCCSPEFEGNDTHESRITNVVPAEDTEHVVEPVVHEPSQFDLLFELSDNLDTDDGAQTQAPIGRQHSLTHNDLALFDPCFNEDGASLDVEADLNLLSLGETSALPTNAEEEGVYLSQATKEVQKAMEKESAGDYLEAFRLYRSAVDILLQGVKDEPCSERRNAVTRRTAEYLCHAENILKQHMSVE</sequence>
<comment type="caution">
    <text evidence="2">The sequence shown here is derived from an EMBL/GenBank/DDBJ whole genome shotgun (WGS) entry which is preliminary data.</text>
</comment>
<dbReference type="InterPro" id="IPR051866">
    <property type="entry name" value="Intracell_Sig-Traffick_Protein"/>
</dbReference>
<dbReference type="SMART" id="SM00312">
    <property type="entry name" value="PX"/>
    <property type="match status" value="1"/>
</dbReference>
<dbReference type="Pfam" id="PF04212">
    <property type="entry name" value="MIT"/>
    <property type="match status" value="1"/>
</dbReference>
<dbReference type="SUPFAM" id="SSF64268">
    <property type="entry name" value="PX domain"/>
    <property type="match status" value="1"/>
</dbReference>
<dbReference type="SMART" id="SM00745">
    <property type="entry name" value="MIT"/>
    <property type="match status" value="1"/>
</dbReference>
<dbReference type="PROSITE" id="PS50195">
    <property type="entry name" value="PX"/>
    <property type="match status" value="1"/>
</dbReference>
<accession>A0A8T2J3X9</accession>
<dbReference type="GO" id="GO:0035091">
    <property type="term" value="F:phosphatidylinositol binding"/>
    <property type="evidence" value="ECO:0007669"/>
    <property type="project" value="InterPro"/>
</dbReference>
<dbReference type="EMBL" id="JAACNH010000007">
    <property type="protein sequence ID" value="KAG8438078.1"/>
    <property type="molecule type" value="Genomic_DNA"/>
</dbReference>
<dbReference type="AlphaFoldDB" id="A0A8T2J3X9"/>
<dbReference type="InterPro" id="IPR001683">
    <property type="entry name" value="PX_dom"/>
</dbReference>
<proteinExistence type="predicted"/>
<dbReference type="CDD" id="cd02677">
    <property type="entry name" value="MIT_SNX15"/>
    <property type="match status" value="1"/>
</dbReference>
<dbReference type="Gene3D" id="3.30.1520.10">
    <property type="entry name" value="Phox-like domain"/>
    <property type="match status" value="1"/>
</dbReference>
<dbReference type="InterPro" id="IPR036181">
    <property type="entry name" value="MIT_dom_sf"/>
</dbReference>
<evidence type="ECO:0000259" key="1">
    <source>
        <dbReference type="PROSITE" id="PS50195"/>
    </source>
</evidence>
<name>A0A8T2J3X9_9PIPI</name>
<dbReference type="SUPFAM" id="SSF116846">
    <property type="entry name" value="MIT domain"/>
    <property type="match status" value="1"/>
</dbReference>
<dbReference type="OrthoDB" id="1278353at2759"/>
<organism evidence="2 3">
    <name type="scientific">Hymenochirus boettgeri</name>
    <name type="common">Congo dwarf clawed frog</name>
    <dbReference type="NCBI Taxonomy" id="247094"/>
    <lineage>
        <taxon>Eukaryota</taxon>
        <taxon>Metazoa</taxon>
        <taxon>Chordata</taxon>
        <taxon>Craniata</taxon>
        <taxon>Vertebrata</taxon>
        <taxon>Euteleostomi</taxon>
        <taxon>Amphibia</taxon>
        <taxon>Batrachia</taxon>
        <taxon>Anura</taxon>
        <taxon>Pipoidea</taxon>
        <taxon>Pipidae</taxon>
        <taxon>Pipinae</taxon>
        <taxon>Hymenochirus</taxon>
    </lineage>
</organism>
<dbReference type="Proteomes" id="UP000812440">
    <property type="component" value="Chromosome 4"/>
</dbReference>
<protein>
    <recommendedName>
        <fullName evidence="1">PX domain-containing protein</fullName>
    </recommendedName>
</protein>
<feature type="domain" description="PX" evidence="1">
    <location>
        <begin position="1"/>
        <end position="130"/>
    </location>
</feature>
<gene>
    <name evidence="2" type="ORF">GDO86_008677</name>
</gene>
<evidence type="ECO:0000313" key="3">
    <source>
        <dbReference type="Proteomes" id="UP000812440"/>
    </source>
</evidence>
<dbReference type="PANTHER" id="PTHR15508:SF9">
    <property type="entry name" value="SORTING NEXIN-15"/>
    <property type="match status" value="1"/>
</dbReference>
<keyword evidence="3" id="KW-1185">Reference proteome</keyword>
<dbReference type="Pfam" id="PF00787">
    <property type="entry name" value="PX"/>
    <property type="match status" value="1"/>
</dbReference>
<evidence type="ECO:0000313" key="2">
    <source>
        <dbReference type="EMBL" id="KAG8438078.1"/>
    </source>
</evidence>